<accession>A0A6N9NGV8</accession>
<evidence type="ECO:0000256" key="3">
    <source>
        <dbReference type="ARBA" id="ARBA00022692"/>
    </source>
</evidence>
<dbReference type="PANTHER" id="PTHR30250">
    <property type="entry name" value="PST FAMILY PREDICTED COLANIC ACID TRANSPORTER"/>
    <property type="match status" value="1"/>
</dbReference>
<name>A0A6N9NGV8_9FLAO</name>
<gene>
    <name evidence="7" type="ORF">GQN54_03005</name>
</gene>
<feature type="transmembrane region" description="Helical" evidence="6">
    <location>
        <begin position="407"/>
        <end position="429"/>
    </location>
</feature>
<keyword evidence="4 6" id="KW-1133">Transmembrane helix</keyword>
<evidence type="ECO:0000256" key="5">
    <source>
        <dbReference type="ARBA" id="ARBA00023136"/>
    </source>
</evidence>
<feature type="transmembrane region" description="Helical" evidence="6">
    <location>
        <begin position="465"/>
        <end position="485"/>
    </location>
</feature>
<feature type="transmembrane region" description="Helical" evidence="6">
    <location>
        <begin position="382"/>
        <end position="401"/>
    </location>
</feature>
<dbReference type="AlphaFoldDB" id="A0A6N9NGV8"/>
<feature type="transmembrane region" description="Helical" evidence="6">
    <location>
        <begin position="149"/>
        <end position="174"/>
    </location>
</feature>
<dbReference type="Proteomes" id="UP000470771">
    <property type="component" value="Unassembled WGS sequence"/>
</dbReference>
<feature type="transmembrane region" description="Helical" evidence="6">
    <location>
        <begin position="313"/>
        <end position="335"/>
    </location>
</feature>
<organism evidence="7 8">
    <name type="scientific">Acidiluteibacter ferrifornacis</name>
    <dbReference type="NCBI Taxonomy" id="2692424"/>
    <lineage>
        <taxon>Bacteria</taxon>
        <taxon>Pseudomonadati</taxon>
        <taxon>Bacteroidota</taxon>
        <taxon>Flavobacteriia</taxon>
        <taxon>Flavobacteriales</taxon>
        <taxon>Cryomorphaceae</taxon>
        <taxon>Acidiluteibacter</taxon>
    </lineage>
</organism>
<evidence type="ECO:0000313" key="8">
    <source>
        <dbReference type="Proteomes" id="UP000470771"/>
    </source>
</evidence>
<feature type="transmembrane region" description="Helical" evidence="6">
    <location>
        <begin position="12"/>
        <end position="35"/>
    </location>
</feature>
<dbReference type="Pfam" id="PF13440">
    <property type="entry name" value="Polysacc_synt_3"/>
    <property type="match status" value="1"/>
</dbReference>
<comment type="caution">
    <text evidence="7">The sequence shown here is derived from an EMBL/GenBank/DDBJ whole genome shotgun (WGS) entry which is preliminary data.</text>
</comment>
<feature type="transmembrane region" description="Helical" evidence="6">
    <location>
        <begin position="441"/>
        <end position="459"/>
    </location>
</feature>
<dbReference type="InterPro" id="IPR050833">
    <property type="entry name" value="Poly_Biosynth_Transport"/>
</dbReference>
<feature type="transmembrane region" description="Helical" evidence="6">
    <location>
        <begin position="347"/>
        <end position="370"/>
    </location>
</feature>
<keyword evidence="2" id="KW-1003">Cell membrane</keyword>
<feature type="transmembrane region" description="Helical" evidence="6">
    <location>
        <begin position="267"/>
        <end position="292"/>
    </location>
</feature>
<feature type="transmembrane region" description="Helical" evidence="6">
    <location>
        <begin position="81"/>
        <end position="106"/>
    </location>
</feature>
<sequence>MNPLKKLVGQTAIYGLPSIVGRLLNYLLVPIHTAIFLKEQFGVITEMYAYVSFLVVLLTYGMETAFFRFNSKEENNKDEVFSTTIIALLVTTSIFILLASIFAQPIANFISYPNNQEYVVWFAFIVGLDAISSIPLAKLRVENKAKTFAAVNLGSIAINIGLNLFWIGYCIPAYQDGVSNFFTEYLFTPTIGVGYVFIANLFATAFKFVLLSPYLYKIKYSINIPLLKKMLSYGWPLLVASLAIIVNENADKIMLKWMLKDTLGVDGATGMVGIYGACYKISIIISIFIQAFRYAAEPFFFNQAKEQDATKSYAMVMKYFVIVCSFIFLGVMLYMDVIKYFVRKEEYWVGLNVVPYLLLANICLGIFYNLSIWYKLSGKTRYGAGIAIVGAIITITMNYILIPFIGYLGSAITTLVCYFSMVLISYWLGQKYYPVNYPLKRIFMYLVLAIGFYGITILLDMETSLFKYMIHSFFMLLFVAVVYILEKPKKVLIS</sequence>
<evidence type="ECO:0000256" key="2">
    <source>
        <dbReference type="ARBA" id="ARBA00022475"/>
    </source>
</evidence>
<feature type="transmembrane region" description="Helical" evidence="6">
    <location>
        <begin position="186"/>
        <end position="210"/>
    </location>
</feature>
<protein>
    <submittedName>
        <fullName evidence="7">Oligosaccharide flippase family protein</fullName>
    </submittedName>
</protein>
<dbReference type="PANTHER" id="PTHR30250:SF11">
    <property type="entry name" value="O-ANTIGEN TRANSPORTER-RELATED"/>
    <property type="match status" value="1"/>
</dbReference>
<feature type="transmembrane region" description="Helical" evidence="6">
    <location>
        <begin position="230"/>
        <end position="247"/>
    </location>
</feature>
<feature type="transmembrane region" description="Helical" evidence="6">
    <location>
        <begin position="118"/>
        <end position="137"/>
    </location>
</feature>
<proteinExistence type="predicted"/>
<feature type="transmembrane region" description="Helical" evidence="6">
    <location>
        <begin position="47"/>
        <end position="69"/>
    </location>
</feature>
<evidence type="ECO:0000256" key="1">
    <source>
        <dbReference type="ARBA" id="ARBA00004651"/>
    </source>
</evidence>
<dbReference type="GO" id="GO:0005886">
    <property type="term" value="C:plasma membrane"/>
    <property type="evidence" value="ECO:0007669"/>
    <property type="project" value="UniProtKB-SubCell"/>
</dbReference>
<comment type="subcellular location">
    <subcellularLocation>
        <location evidence="1">Cell membrane</location>
        <topology evidence="1">Multi-pass membrane protein</topology>
    </subcellularLocation>
</comment>
<evidence type="ECO:0000256" key="4">
    <source>
        <dbReference type="ARBA" id="ARBA00022989"/>
    </source>
</evidence>
<reference evidence="7 8" key="1">
    <citation type="submission" date="2019-12" db="EMBL/GenBank/DDBJ databases">
        <authorList>
            <person name="Zhao J."/>
        </authorList>
    </citation>
    <scope>NUCLEOTIDE SEQUENCE [LARGE SCALE GENOMIC DNA]</scope>
    <source>
        <strain evidence="7 8">S-15</strain>
    </source>
</reference>
<evidence type="ECO:0000256" key="6">
    <source>
        <dbReference type="SAM" id="Phobius"/>
    </source>
</evidence>
<evidence type="ECO:0000313" key="7">
    <source>
        <dbReference type="EMBL" id="NBG65069.1"/>
    </source>
</evidence>
<dbReference type="EMBL" id="WWNE01000003">
    <property type="protein sequence ID" value="NBG65069.1"/>
    <property type="molecule type" value="Genomic_DNA"/>
</dbReference>
<keyword evidence="8" id="KW-1185">Reference proteome</keyword>
<keyword evidence="3 6" id="KW-0812">Transmembrane</keyword>
<keyword evidence="5 6" id="KW-0472">Membrane</keyword>
<dbReference type="RefSeq" id="WP_160631808.1">
    <property type="nucleotide sequence ID" value="NZ_WWNE01000003.1"/>
</dbReference>